<dbReference type="EMBL" id="AP014967">
    <property type="protein sequence ID" value="BAT13781.1"/>
    <property type="molecule type" value="Genomic_DNA"/>
</dbReference>
<keyword evidence="3" id="KW-1185">Reference proteome</keyword>
<evidence type="ECO:0000313" key="2">
    <source>
        <dbReference type="EMBL" id="BAT13781.1"/>
    </source>
</evidence>
<sequence>MSNGGRGRVAWTGSSGAHTGNGLRGGEVTIGHKASPGHVPAADGMDGDEVGPDVDIATGESLQALSFGVNPSHCRGASWGEGSGGLGACRCVAKETQVWSGCGDEGEHVHGVHRCGARDASRSMMLERDVAWGTHGGRAVRHGSGRCGLAQWLGGLAH</sequence>
<evidence type="ECO:0000256" key="1">
    <source>
        <dbReference type="SAM" id="MobiDB-lite"/>
    </source>
</evidence>
<dbReference type="AlphaFoldDB" id="A0A0P0Y1M6"/>
<reference evidence="2 3" key="2">
    <citation type="journal article" date="2013" name="Plant Cell Physiol.">
        <title>Rice Annotation Project Database (RAP-DB): an integrative and interactive database for rice genomics.</title>
        <authorList>
            <person name="Sakai H."/>
            <person name="Lee S.S."/>
            <person name="Tanaka T."/>
            <person name="Numa H."/>
            <person name="Kim J."/>
            <person name="Kawahara Y."/>
            <person name="Wakimoto H."/>
            <person name="Yang C.C."/>
            <person name="Iwamoto M."/>
            <person name="Abe T."/>
            <person name="Yamada Y."/>
            <person name="Muto A."/>
            <person name="Inokuchi H."/>
            <person name="Ikemura T."/>
            <person name="Matsumoto T."/>
            <person name="Sasaki T."/>
            <person name="Itoh T."/>
        </authorList>
    </citation>
    <scope>NUCLEOTIDE SEQUENCE [LARGE SCALE GENOMIC DNA]</scope>
    <source>
        <strain evidence="3">cv. Nipponbare</strain>
    </source>
</reference>
<feature type="region of interest" description="Disordered" evidence="1">
    <location>
        <begin position="1"/>
        <end position="27"/>
    </location>
</feature>
<protein>
    <submittedName>
        <fullName evidence="2">Os11g0424200 protein</fullName>
    </submittedName>
</protein>
<evidence type="ECO:0000313" key="3">
    <source>
        <dbReference type="Proteomes" id="UP000059680"/>
    </source>
</evidence>
<name>A0A0P0Y1M6_ORYSJ</name>
<gene>
    <name evidence="2" type="ordered locus">Os11g0424200</name>
    <name evidence="2" type="ORF">OSNPB_110424200</name>
</gene>
<reference evidence="2 3" key="3">
    <citation type="journal article" date="2013" name="Rice">
        <title>Improvement of the Oryza sativa Nipponbare reference genome using next generation sequence and optical map data.</title>
        <authorList>
            <person name="Kawahara Y."/>
            <person name="de la Bastide M."/>
            <person name="Hamilton J.P."/>
            <person name="Kanamori H."/>
            <person name="McCombie W.R."/>
            <person name="Ouyang S."/>
            <person name="Schwartz D.C."/>
            <person name="Tanaka T."/>
            <person name="Wu J."/>
            <person name="Zhou S."/>
            <person name="Childs K.L."/>
            <person name="Davidson R.M."/>
            <person name="Lin H."/>
            <person name="Quesada-Ocampo L."/>
            <person name="Vaillancourt B."/>
            <person name="Sakai H."/>
            <person name="Lee S.S."/>
            <person name="Kim J."/>
            <person name="Numa H."/>
            <person name="Itoh T."/>
            <person name="Buell C.R."/>
            <person name="Matsumoto T."/>
        </authorList>
    </citation>
    <scope>NUCLEOTIDE SEQUENCE [LARGE SCALE GENOMIC DNA]</scope>
    <source>
        <strain evidence="3">cv. Nipponbare</strain>
    </source>
</reference>
<accession>A0A0P0Y1M6</accession>
<reference evidence="3" key="1">
    <citation type="journal article" date="2005" name="Nature">
        <title>The map-based sequence of the rice genome.</title>
        <authorList>
            <consortium name="International rice genome sequencing project (IRGSP)"/>
            <person name="Matsumoto T."/>
            <person name="Wu J."/>
            <person name="Kanamori H."/>
            <person name="Katayose Y."/>
            <person name="Fujisawa M."/>
            <person name="Namiki N."/>
            <person name="Mizuno H."/>
            <person name="Yamamoto K."/>
            <person name="Antonio B.A."/>
            <person name="Baba T."/>
            <person name="Sakata K."/>
            <person name="Nagamura Y."/>
            <person name="Aoki H."/>
            <person name="Arikawa K."/>
            <person name="Arita K."/>
            <person name="Bito T."/>
            <person name="Chiden Y."/>
            <person name="Fujitsuka N."/>
            <person name="Fukunaka R."/>
            <person name="Hamada M."/>
            <person name="Harada C."/>
            <person name="Hayashi A."/>
            <person name="Hijishita S."/>
            <person name="Honda M."/>
            <person name="Hosokawa S."/>
            <person name="Ichikawa Y."/>
            <person name="Idonuma A."/>
            <person name="Iijima M."/>
            <person name="Ikeda M."/>
            <person name="Ikeno M."/>
            <person name="Ito K."/>
            <person name="Ito S."/>
            <person name="Ito T."/>
            <person name="Ito Y."/>
            <person name="Ito Y."/>
            <person name="Iwabuchi A."/>
            <person name="Kamiya K."/>
            <person name="Karasawa W."/>
            <person name="Kurita K."/>
            <person name="Katagiri S."/>
            <person name="Kikuta A."/>
            <person name="Kobayashi H."/>
            <person name="Kobayashi N."/>
            <person name="Machita K."/>
            <person name="Maehara T."/>
            <person name="Masukawa M."/>
            <person name="Mizubayashi T."/>
            <person name="Mukai Y."/>
            <person name="Nagasaki H."/>
            <person name="Nagata Y."/>
            <person name="Naito S."/>
            <person name="Nakashima M."/>
            <person name="Nakama Y."/>
            <person name="Nakamichi Y."/>
            <person name="Nakamura M."/>
            <person name="Meguro A."/>
            <person name="Negishi M."/>
            <person name="Ohta I."/>
            <person name="Ohta T."/>
            <person name="Okamoto M."/>
            <person name="Ono N."/>
            <person name="Saji S."/>
            <person name="Sakaguchi M."/>
            <person name="Sakai K."/>
            <person name="Shibata M."/>
            <person name="Shimokawa T."/>
            <person name="Song J."/>
            <person name="Takazaki Y."/>
            <person name="Terasawa K."/>
            <person name="Tsugane M."/>
            <person name="Tsuji K."/>
            <person name="Ueda S."/>
            <person name="Waki K."/>
            <person name="Yamagata H."/>
            <person name="Yamamoto M."/>
            <person name="Yamamoto S."/>
            <person name="Yamane H."/>
            <person name="Yoshiki S."/>
            <person name="Yoshihara R."/>
            <person name="Yukawa K."/>
            <person name="Zhong H."/>
            <person name="Yano M."/>
            <person name="Yuan Q."/>
            <person name="Ouyang S."/>
            <person name="Liu J."/>
            <person name="Jones K.M."/>
            <person name="Gansberger K."/>
            <person name="Moffat K."/>
            <person name="Hill J."/>
            <person name="Bera J."/>
            <person name="Fadrosh D."/>
            <person name="Jin S."/>
            <person name="Johri S."/>
            <person name="Kim M."/>
            <person name="Overton L."/>
            <person name="Reardon M."/>
            <person name="Tsitrin T."/>
            <person name="Vuong H."/>
            <person name="Weaver B."/>
            <person name="Ciecko A."/>
            <person name="Tallon L."/>
            <person name="Jackson J."/>
            <person name="Pai G."/>
            <person name="Aken S.V."/>
            <person name="Utterback T."/>
            <person name="Reidmuller S."/>
            <person name="Feldblyum T."/>
            <person name="Hsiao J."/>
            <person name="Zismann V."/>
            <person name="Iobst S."/>
            <person name="de Vazeille A.R."/>
            <person name="Buell C.R."/>
            <person name="Ying K."/>
            <person name="Li Y."/>
            <person name="Lu T."/>
            <person name="Huang Y."/>
            <person name="Zhao Q."/>
            <person name="Feng Q."/>
            <person name="Zhang L."/>
            <person name="Zhu J."/>
            <person name="Weng Q."/>
            <person name="Mu J."/>
            <person name="Lu Y."/>
            <person name="Fan D."/>
            <person name="Liu Y."/>
            <person name="Guan J."/>
            <person name="Zhang Y."/>
            <person name="Yu S."/>
            <person name="Liu X."/>
            <person name="Zhang Y."/>
            <person name="Hong G."/>
            <person name="Han B."/>
            <person name="Choisne N."/>
            <person name="Demange N."/>
            <person name="Orjeda G."/>
            <person name="Samain S."/>
            <person name="Cattolico L."/>
            <person name="Pelletier E."/>
            <person name="Couloux A."/>
            <person name="Segurens B."/>
            <person name="Wincker P."/>
            <person name="D'Hont A."/>
            <person name="Scarpelli C."/>
            <person name="Weissenbach J."/>
            <person name="Salanoubat M."/>
            <person name="Quetier F."/>
            <person name="Yu Y."/>
            <person name="Kim H.R."/>
            <person name="Rambo T."/>
            <person name="Currie J."/>
            <person name="Collura K."/>
            <person name="Luo M."/>
            <person name="Yang T."/>
            <person name="Ammiraju J.S.S."/>
            <person name="Engler F."/>
            <person name="Soderlund C."/>
            <person name="Wing R.A."/>
            <person name="Palmer L.E."/>
            <person name="de la Bastide M."/>
            <person name="Spiegel L."/>
            <person name="Nascimento L."/>
            <person name="Zutavern T."/>
            <person name="O'Shaughnessy A."/>
            <person name="Dike S."/>
            <person name="Dedhia N."/>
            <person name="Preston R."/>
            <person name="Balija V."/>
            <person name="McCombie W.R."/>
            <person name="Chow T."/>
            <person name="Chen H."/>
            <person name="Chung M."/>
            <person name="Chen C."/>
            <person name="Shaw J."/>
            <person name="Wu H."/>
            <person name="Hsiao K."/>
            <person name="Chao Y."/>
            <person name="Chu M."/>
            <person name="Cheng C."/>
            <person name="Hour A."/>
            <person name="Lee P."/>
            <person name="Lin S."/>
            <person name="Lin Y."/>
            <person name="Liou J."/>
            <person name="Liu S."/>
            <person name="Hsing Y."/>
            <person name="Raghuvanshi S."/>
            <person name="Mohanty A."/>
            <person name="Bharti A.K."/>
            <person name="Gaur A."/>
            <person name="Gupta V."/>
            <person name="Kumar D."/>
            <person name="Ravi V."/>
            <person name="Vij S."/>
            <person name="Kapur A."/>
            <person name="Khurana P."/>
            <person name="Khurana P."/>
            <person name="Khurana J.P."/>
            <person name="Tyagi A.K."/>
            <person name="Gaikwad K."/>
            <person name="Singh A."/>
            <person name="Dalal V."/>
            <person name="Srivastava S."/>
            <person name="Dixit A."/>
            <person name="Pal A.K."/>
            <person name="Ghazi I.A."/>
            <person name="Yadav M."/>
            <person name="Pandit A."/>
            <person name="Bhargava A."/>
            <person name="Sureshbabu K."/>
            <person name="Batra K."/>
            <person name="Sharma T.R."/>
            <person name="Mohapatra T."/>
            <person name="Singh N.K."/>
            <person name="Messing J."/>
            <person name="Nelson A.B."/>
            <person name="Fuks G."/>
            <person name="Kavchok S."/>
            <person name="Keizer G."/>
            <person name="Linton E."/>
            <person name="Llaca V."/>
            <person name="Song R."/>
            <person name="Tanyolac B."/>
            <person name="Young S."/>
            <person name="Ho-Il K."/>
            <person name="Hahn J.H."/>
            <person name="Sangsakoo G."/>
            <person name="Vanavichit A."/>
            <person name="de Mattos Luiz.A.T."/>
            <person name="Zimmer P.D."/>
            <person name="Malone G."/>
            <person name="Dellagostin O."/>
            <person name="de Oliveira A.C."/>
            <person name="Bevan M."/>
            <person name="Bancroft I."/>
            <person name="Minx P."/>
            <person name="Cordum H."/>
            <person name="Wilson R."/>
            <person name="Cheng Z."/>
            <person name="Jin W."/>
            <person name="Jiang J."/>
            <person name="Leong S.A."/>
            <person name="Iwama H."/>
            <person name="Gojobori T."/>
            <person name="Itoh T."/>
            <person name="Niimura Y."/>
            <person name="Fujii Y."/>
            <person name="Habara T."/>
            <person name="Sakai H."/>
            <person name="Sato Y."/>
            <person name="Wilson G."/>
            <person name="Kumar K."/>
            <person name="McCouch S."/>
            <person name="Juretic N."/>
            <person name="Hoen D."/>
            <person name="Wright S."/>
            <person name="Bruskiewich R."/>
            <person name="Bureau T."/>
            <person name="Miyao A."/>
            <person name="Hirochika H."/>
            <person name="Nishikawa T."/>
            <person name="Kadowaki K."/>
            <person name="Sugiura M."/>
            <person name="Burr B."/>
            <person name="Sasaki T."/>
        </authorList>
    </citation>
    <scope>NUCLEOTIDE SEQUENCE [LARGE SCALE GENOMIC DNA]</scope>
    <source>
        <strain evidence="3">cv. Nipponbare</strain>
    </source>
</reference>
<dbReference type="InParanoid" id="A0A0P0Y1M6"/>
<organism evidence="2 3">
    <name type="scientific">Oryza sativa subsp. japonica</name>
    <name type="common">Rice</name>
    <dbReference type="NCBI Taxonomy" id="39947"/>
    <lineage>
        <taxon>Eukaryota</taxon>
        <taxon>Viridiplantae</taxon>
        <taxon>Streptophyta</taxon>
        <taxon>Embryophyta</taxon>
        <taxon>Tracheophyta</taxon>
        <taxon>Spermatophyta</taxon>
        <taxon>Magnoliopsida</taxon>
        <taxon>Liliopsida</taxon>
        <taxon>Poales</taxon>
        <taxon>Poaceae</taxon>
        <taxon>BOP clade</taxon>
        <taxon>Oryzoideae</taxon>
        <taxon>Oryzeae</taxon>
        <taxon>Oryzinae</taxon>
        <taxon>Oryza</taxon>
        <taxon>Oryza sativa</taxon>
    </lineage>
</organism>
<dbReference type="Proteomes" id="UP000059680">
    <property type="component" value="Chromosome 11"/>
</dbReference>
<dbReference type="PaxDb" id="39947-A0A0P0Y1M6"/>
<proteinExistence type="predicted"/>